<name>A0A317E9M6_9PROT</name>
<feature type="domain" description="Flagellar basal body rod protein N-terminal" evidence="5">
    <location>
        <begin position="5"/>
        <end position="34"/>
    </location>
</feature>
<comment type="caution">
    <text evidence="8">The sequence shown here is derived from an EMBL/GenBank/DDBJ whole genome shotgun (WGS) entry which is preliminary data.</text>
</comment>
<keyword evidence="8" id="KW-0966">Cell projection</keyword>
<dbReference type="Pfam" id="PF00460">
    <property type="entry name" value="Flg_bb_rod"/>
    <property type="match status" value="1"/>
</dbReference>
<evidence type="ECO:0000313" key="8">
    <source>
        <dbReference type="EMBL" id="PWR22946.1"/>
    </source>
</evidence>
<keyword evidence="9" id="KW-1185">Reference proteome</keyword>
<evidence type="ECO:0000256" key="4">
    <source>
        <dbReference type="RuleBase" id="RU362116"/>
    </source>
</evidence>
<evidence type="ECO:0000256" key="2">
    <source>
        <dbReference type="ARBA" id="ARBA00009677"/>
    </source>
</evidence>
<dbReference type="InterPro" id="IPR053967">
    <property type="entry name" value="LlgE_F_G-like_D1"/>
</dbReference>
<organism evidence="8 9">
    <name type="scientific">Zavarzinia aquatilis</name>
    <dbReference type="NCBI Taxonomy" id="2211142"/>
    <lineage>
        <taxon>Bacteria</taxon>
        <taxon>Pseudomonadati</taxon>
        <taxon>Pseudomonadota</taxon>
        <taxon>Alphaproteobacteria</taxon>
        <taxon>Rhodospirillales</taxon>
        <taxon>Zavarziniaceae</taxon>
        <taxon>Zavarzinia</taxon>
    </lineage>
</organism>
<dbReference type="RefSeq" id="WP_109905671.1">
    <property type="nucleotide sequence ID" value="NZ_QGLE01000005.1"/>
</dbReference>
<gene>
    <name evidence="8" type="primary">flgF</name>
    <name evidence="8" type="ORF">DKG74_11060</name>
</gene>
<dbReference type="EMBL" id="QGLE01000005">
    <property type="protein sequence ID" value="PWR22946.1"/>
    <property type="molecule type" value="Genomic_DNA"/>
</dbReference>
<comment type="subcellular location">
    <subcellularLocation>
        <location evidence="1 4">Bacterial flagellum basal body</location>
    </subcellularLocation>
</comment>
<comment type="similarity">
    <text evidence="2 4">Belongs to the flagella basal body rod proteins family.</text>
</comment>
<dbReference type="GO" id="GO:0030694">
    <property type="term" value="C:bacterial-type flagellum basal body, rod"/>
    <property type="evidence" value="ECO:0007669"/>
    <property type="project" value="UniProtKB-UniRule"/>
</dbReference>
<evidence type="ECO:0000313" key="9">
    <source>
        <dbReference type="Proteomes" id="UP000245461"/>
    </source>
</evidence>
<dbReference type="AlphaFoldDB" id="A0A317E9M6"/>
<dbReference type="InterPro" id="IPR019776">
    <property type="entry name" value="Flagellar_basal_body_rod_CS"/>
</dbReference>
<evidence type="ECO:0000256" key="1">
    <source>
        <dbReference type="ARBA" id="ARBA00004117"/>
    </source>
</evidence>
<dbReference type="SUPFAM" id="SSF117143">
    <property type="entry name" value="Flagellar hook protein flgE"/>
    <property type="match status" value="1"/>
</dbReference>
<keyword evidence="8" id="KW-0969">Cilium</keyword>
<evidence type="ECO:0000259" key="7">
    <source>
        <dbReference type="Pfam" id="PF22692"/>
    </source>
</evidence>
<dbReference type="Pfam" id="PF22692">
    <property type="entry name" value="LlgE_F_G_D1"/>
    <property type="match status" value="1"/>
</dbReference>
<comment type="subunit">
    <text evidence="4">The basal body constitutes a major portion of the flagellar organelle and consists of five rings (E,L,P,S, and M) mounted on a central rod. The rod consists of about 26 subunits of FlgG in the distal portion, and FlgB, FlgC and FlgF are thought to build up the proximal portion of the rod with about 6 subunits each.</text>
</comment>
<dbReference type="Pfam" id="PF06429">
    <property type="entry name" value="Flg_bbr_C"/>
    <property type="match status" value="1"/>
</dbReference>
<dbReference type="OrthoDB" id="9804559at2"/>
<feature type="domain" description="Flagellar hook protein FlgE/F/G-like D1" evidence="7">
    <location>
        <begin position="81"/>
        <end position="146"/>
    </location>
</feature>
<dbReference type="PANTHER" id="PTHR30435:SF19">
    <property type="entry name" value="FLAGELLAR BASAL-BODY ROD PROTEIN FLGG"/>
    <property type="match status" value="1"/>
</dbReference>
<dbReference type="NCBIfam" id="TIGR03506">
    <property type="entry name" value="FlgEFG_subfam"/>
    <property type="match status" value="1"/>
</dbReference>
<dbReference type="InterPro" id="IPR001444">
    <property type="entry name" value="Flag_bb_rod_N"/>
</dbReference>
<dbReference type="Proteomes" id="UP000245461">
    <property type="component" value="Unassembled WGS sequence"/>
</dbReference>
<keyword evidence="3 4" id="KW-0975">Bacterial flagellum</keyword>
<dbReference type="InterPro" id="IPR037925">
    <property type="entry name" value="FlgE/F/G-like"/>
</dbReference>
<dbReference type="InterPro" id="IPR010930">
    <property type="entry name" value="Flg_bb/hook_C_dom"/>
</dbReference>
<sequence length="245" mass="26622">MENALYVGLSQQMVLERQMDIVANNIANLNTTAYRAARPVFQEYVMNAGPQQPVSFVLDFGVARDSRPGVMTPTDNPFDLALSGKGFMSVQTPDGIRYTRNGHFTLDADGKLVTREGYPLLDDGGGEITVNDPTLGTPVVSADGTVAQGDTQIGKVGLFSFDNEQGLKTVGESLFEAPAGVTANPADAETRVVQGMLEASNVQPVVEITRMIELQRRYQTMQNLLSEDHDLKRTAIQRLGKVQQS</sequence>
<evidence type="ECO:0000259" key="5">
    <source>
        <dbReference type="Pfam" id="PF00460"/>
    </source>
</evidence>
<reference evidence="8 9" key="1">
    <citation type="submission" date="2018-05" db="EMBL/GenBank/DDBJ databases">
        <title>Zavarzinia sp. HR-AS.</title>
        <authorList>
            <person name="Lee Y."/>
            <person name="Jeon C.O."/>
        </authorList>
    </citation>
    <scope>NUCLEOTIDE SEQUENCE [LARGE SCALE GENOMIC DNA]</scope>
    <source>
        <strain evidence="8 9">HR-AS</strain>
    </source>
</reference>
<keyword evidence="8" id="KW-0282">Flagellum</keyword>
<dbReference type="PANTHER" id="PTHR30435">
    <property type="entry name" value="FLAGELLAR PROTEIN"/>
    <property type="match status" value="1"/>
</dbReference>
<evidence type="ECO:0000256" key="3">
    <source>
        <dbReference type="ARBA" id="ARBA00023143"/>
    </source>
</evidence>
<dbReference type="PROSITE" id="PS00588">
    <property type="entry name" value="FLAGELLA_BB_ROD"/>
    <property type="match status" value="1"/>
</dbReference>
<protein>
    <recommendedName>
        <fullName evidence="4">Flagellar basal-body rod protein FlgF</fullName>
    </recommendedName>
</protein>
<dbReference type="NCBIfam" id="TIGR02490">
    <property type="entry name" value="flgF"/>
    <property type="match status" value="1"/>
</dbReference>
<dbReference type="InterPro" id="IPR020013">
    <property type="entry name" value="Flagellar_FlgE/F/G"/>
</dbReference>
<feature type="domain" description="Flagellar basal-body/hook protein C-terminal" evidence="6">
    <location>
        <begin position="193"/>
        <end position="237"/>
    </location>
</feature>
<proteinExistence type="inferred from homology"/>
<evidence type="ECO:0000259" key="6">
    <source>
        <dbReference type="Pfam" id="PF06429"/>
    </source>
</evidence>
<dbReference type="InterPro" id="IPR012836">
    <property type="entry name" value="FlgF"/>
</dbReference>
<dbReference type="GO" id="GO:0071978">
    <property type="term" value="P:bacterial-type flagellum-dependent swarming motility"/>
    <property type="evidence" value="ECO:0007669"/>
    <property type="project" value="TreeGrafter"/>
</dbReference>
<accession>A0A317E9M6</accession>